<accession>A0A540KJ02</accession>
<dbReference type="AlphaFoldDB" id="A0A540KJ02"/>
<keyword evidence="3" id="KW-1185">Reference proteome</keyword>
<dbReference type="Pfam" id="PF01031">
    <property type="entry name" value="Dynamin_M"/>
    <property type="match status" value="1"/>
</dbReference>
<proteinExistence type="predicted"/>
<gene>
    <name evidence="2" type="ORF">C1H46_040306</name>
</gene>
<comment type="caution">
    <text evidence="2">The sequence shown here is derived from an EMBL/GenBank/DDBJ whole genome shotgun (WGS) entry which is preliminary data.</text>
</comment>
<reference evidence="2 3" key="1">
    <citation type="journal article" date="2019" name="G3 (Bethesda)">
        <title>Sequencing of a Wild Apple (Malus baccata) Genome Unravels the Differences Between Cultivated and Wild Apple Species Regarding Disease Resistance and Cold Tolerance.</title>
        <authorList>
            <person name="Chen X."/>
        </authorList>
    </citation>
    <scope>NUCLEOTIDE SEQUENCE [LARGE SCALE GENOMIC DNA]</scope>
    <source>
        <strain evidence="3">cv. Shandingzi</strain>
        <tissue evidence="2">Leaves</tissue>
    </source>
</reference>
<dbReference type="Proteomes" id="UP000315295">
    <property type="component" value="Unassembled WGS sequence"/>
</dbReference>
<dbReference type="Gene3D" id="1.20.120.1240">
    <property type="entry name" value="Dynamin, middle domain"/>
    <property type="match status" value="1"/>
</dbReference>
<feature type="domain" description="Dynamin stalk" evidence="1">
    <location>
        <begin position="3"/>
        <end position="59"/>
    </location>
</feature>
<dbReference type="STRING" id="106549.A0A540KJ02"/>
<name>A0A540KJ02_MALBA</name>
<sequence>MRNTQDYFHLQLATRRAGHNLIAKMKEMSLNWILEIVEMEKHTDYTCNPEYASEWNRLMTKQNAFIERILDNEKRPLR</sequence>
<protein>
    <recommendedName>
        <fullName evidence="1">Dynamin stalk domain-containing protein</fullName>
    </recommendedName>
</protein>
<organism evidence="2 3">
    <name type="scientific">Malus baccata</name>
    <name type="common">Siberian crab apple</name>
    <name type="synonym">Pyrus baccata</name>
    <dbReference type="NCBI Taxonomy" id="106549"/>
    <lineage>
        <taxon>Eukaryota</taxon>
        <taxon>Viridiplantae</taxon>
        <taxon>Streptophyta</taxon>
        <taxon>Embryophyta</taxon>
        <taxon>Tracheophyta</taxon>
        <taxon>Spermatophyta</taxon>
        <taxon>Magnoliopsida</taxon>
        <taxon>eudicotyledons</taxon>
        <taxon>Gunneridae</taxon>
        <taxon>Pentapetalae</taxon>
        <taxon>rosids</taxon>
        <taxon>fabids</taxon>
        <taxon>Rosales</taxon>
        <taxon>Rosaceae</taxon>
        <taxon>Amygdaloideae</taxon>
        <taxon>Maleae</taxon>
        <taxon>Malus</taxon>
    </lineage>
</organism>
<evidence type="ECO:0000313" key="2">
    <source>
        <dbReference type="EMBL" id="TQD74169.1"/>
    </source>
</evidence>
<evidence type="ECO:0000313" key="3">
    <source>
        <dbReference type="Proteomes" id="UP000315295"/>
    </source>
</evidence>
<evidence type="ECO:0000259" key="1">
    <source>
        <dbReference type="Pfam" id="PF01031"/>
    </source>
</evidence>
<dbReference type="InterPro" id="IPR000375">
    <property type="entry name" value="Dynamin_stalk"/>
</dbReference>
<dbReference type="EMBL" id="VIEB01001211">
    <property type="protein sequence ID" value="TQD74169.1"/>
    <property type="molecule type" value="Genomic_DNA"/>
</dbReference>